<evidence type="ECO:0000313" key="1">
    <source>
        <dbReference type="EMBL" id="KRY64279.1"/>
    </source>
</evidence>
<evidence type="ECO:0000313" key="2">
    <source>
        <dbReference type="Proteomes" id="UP000055024"/>
    </source>
</evidence>
<comment type="caution">
    <text evidence="1">The sequence shown here is derived from an EMBL/GenBank/DDBJ whole genome shotgun (WGS) entry which is preliminary data.</text>
</comment>
<dbReference type="EMBL" id="JYDP01007924">
    <property type="protein sequence ID" value="KRY64279.1"/>
    <property type="molecule type" value="Genomic_DNA"/>
</dbReference>
<accession>A0A0V1DRT7</accession>
<proteinExistence type="predicted"/>
<keyword evidence="2" id="KW-1185">Reference proteome</keyword>
<gene>
    <name evidence="1" type="ORF">T11_4905</name>
</gene>
<sequence length="37" mass="4351">MQVELFPYPNFFHKVHPTVTTLSVSRLVCHFTRLCDS</sequence>
<name>A0A0V1DRT7_9BILA</name>
<dbReference type="AlphaFoldDB" id="A0A0V1DRT7"/>
<dbReference type="Proteomes" id="UP000055024">
    <property type="component" value="Unassembled WGS sequence"/>
</dbReference>
<reference evidence="1 2" key="1">
    <citation type="submission" date="2015-01" db="EMBL/GenBank/DDBJ databases">
        <title>Evolution of Trichinella species and genotypes.</title>
        <authorList>
            <person name="Korhonen P.K."/>
            <person name="Edoardo P."/>
            <person name="Giuseppe L.R."/>
            <person name="Gasser R.B."/>
        </authorList>
    </citation>
    <scope>NUCLEOTIDE SEQUENCE [LARGE SCALE GENOMIC DNA]</scope>
    <source>
        <strain evidence="1">ISS1029</strain>
    </source>
</reference>
<protein>
    <submittedName>
        <fullName evidence="1">Uncharacterized protein</fullName>
    </submittedName>
</protein>
<organism evidence="1 2">
    <name type="scientific">Trichinella zimbabwensis</name>
    <dbReference type="NCBI Taxonomy" id="268475"/>
    <lineage>
        <taxon>Eukaryota</taxon>
        <taxon>Metazoa</taxon>
        <taxon>Ecdysozoa</taxon>
        <taxon>Nematoda</taxon>
        <taxon>Enoplea</taxon>
        <taxon>Dorylaimia</taxon>
        <taxon>Trichinellida</taxon>
        <taxon>Trichinellidae</taxon>
        <taxon>Trichinella</taxon>
    </lineage>
</organism>